<reference evidence="2" key="1">
    <citation type="submission" date="2019-09" db="EMBL/GenBank/DDBJ databases">
        <title>Characterisation of the sponge microbiome using genome-centric metagenomics.</title>
        <authorList>
            <person name="Engelberts J.P."/>
            <person name="Robbins S.J."/>
            <person name="De Goeij J.M."/>
            <person name="Aranda M."/>
            <person name="Bell S.C."/>
            <person name="Webster N.S."/>
        </authorList>
    </citation>
    <scope>NUCLEOTIDE SEQUENCE</scope>
    <source>
        <strain evidence="2">SB0661_bin_32</strain>
    </source>
</reference>
<dbReference type="Pfam" id="PF01402">
    <property type="entry name" value="RHH_1"/>
    <property type="match status" value="1"/>
</dbReference>
<gene>
    <name evidence="2" type="ORF">F4X14_03345</name>
</gene>
<accession>A0A6B1D3H4</accession>
<protein>
    <submittedName>
        <fullName evidence="2">Ribbon-helix-helix protein, CopG family</fullName>
    </submittedName>
</protein>
<proteinExistence type="predicted"/>
<feature type="domain" description="Ribbon-helix-helix protein CopG" evidence="1">
    <location>
        <begin position="8"/>
        <end position="45"/>
    </location>
</feature>
<dbReference type="SUPFAM" id="SSF47598">
    <property type="entry name" value="Ribbon-helix-helix"/>
    <property type="match status" value="1"/>
</dbReference>
<name>A0A6B1D3H4_9CHLR</name>
<evidence type="ECO:0000313" key="2">
    <source>
        <dbReference type="EMBL" id="MYC93983.1"/>
    </source>
</evidence>
<dbReference type="GO" id="GO:0006355">
    <property type="term" value="P:regulation of DNA-templated transcription"/>
    <property type="evidence" value="ECO:0007669"/>
    <property type="project" value="InterPro"/>
</dbReference>
<sequence length="85" mass="10054">MPRTTTTITFSLPREMADRVEEVVKQEGRSRSALLREALYRYLEENEWRKLLRYGEQRTRDLKITPEDVSCLVEEYRADTGSSRA</sequence>
<dbReference type="InterPro" id="IPR013321">
    <property type="entry name" value="Arc_rbn_hlx_hlx"/>
</dbReference>
<dbReference type="InterPro" id="IPR010985">
    <property type="entry name" value="Ribbon_hlx_hlx"/>
</dbReference>
<dbReference type="Gene3D" id="1.10.1220.10">
    <property type="entry name" value="Met repressor-like"/>
    <property type="match status" value="1"/>
</dbReference>
<dbReference type="AlphaFoldDB" id="A0A6B1D3H4"/>
<dbReference type="EMBL" id="VXMH01000016">
    <property type="protein sequence ID" value="MYC93983.1"/>
    <property type="molecule type" value="Genomic_DNA"/>
</dbReference>
<dbReference type="InterPro" id="IPR002145">
    <property type="entry name" value="CopG"/>
</dbReference>
<organism evidence="2">
    <name type="scientific">Caldilineaceae bacterium SB0661_bin_32</name>
    <dbReference type="NCBI Taxonomy" id="2605255"/>
    <lineage>
        <taxon>Bacteria</taxon>
        <taxon>Bacillati</taxon>
        <taxon>Chloroflexota</taxon>
        <taxon>Caldilineae</taxon>
        <taxon>Caldilineales</taxon>
        <taxon>Caldilineaceae</taxon>
    </lineage>
</organism>
<comment type="caution">
    <text evidence="2">The sequence shown here is derived from an EMBL/GenBank/DDBJ whole genome shotgun (WGS) entry which is preliminary data.</text>
</comment>
<evidence type="ECO:0000259" key="1">
    <source>
        <dbReference type="Pfam" id="PF01402"/>
    </source>
</evidence>
<dbReference type="CDD" id="cd22233">
    <property type="entry name" value="RHH_CopAso-like"/>
    <property type="match status" value="1"/>
</dbReference>